<accession>A0AAV4K519</accession>
<organism evidence="1 4">
    <name type="scientific">Deinococcus wulumuqiensis</name>
    <dbReference type="NCBI Taxonomy" id="980427"/>
    <lineage>
        <taxon>Bacteria</taxon>
        <taxon>Thermotogati</taxon>
        <taxon>Deinococcota</taxon>
        <taxon>Deinococci</taxon>
        <taxon>Deinococcales</taxon>
        <taxon>Deinococcaceae</taxon>
        <taxon>Deinococcus</taxon>
    </lineage>
</organism>
<sequence>MKSIHPEWARVRRAEKMFLGSTSPSAPLTEVESEAIIRCRVTKECARDFRLLLERKGVWQGGPCFGVRTNGELRLQAARPGGPRPLLPAGDDPFALHPGYVLGLSDMLDPIQYDWRAHWIAAPDSLPPEDLLRWADEGLKRGLVDDEYPLIGVGRDRDGLSYWAVVWRVEDSTWQDLPIVRP</sequence>
<protein>
    <submittedName>
        <fullName evidence="1">Uncharacterized protein</fullName>
    </submittedName>
</protein>
<dbReference type="Proteomes" id="UP000652720">
    <property type="component" value="Unassembled WGS sequence"/>
</dbReference>
<name>A0AAV4K519_9DEIO</name>
<comment type="caution">
    <text evidence="1">The sequence shown here is derived from an EMBL/GenBank/DDBJ whole genome shotgun (WGS) entry which is preliminary data.</text>
</comment>
<proteinExistence type="predicted"/>
<evidence type="ECO:0000313" key="1">
    <source>
        <dbReference type="EMBL" id="GGI85996.1"/>
    </source>
</evidence>
<dbReference type="AlphaFoldDB" id="A0AAV4K519"/>
<reference evidence="1" key="2">
    <citation type="journal article" date="2014" name="Int. J. Syst. Evol. Microbiol.">
        <title>Complete genome sequence of Corynebacterium casei LMG S-19264T (=DSM 44701T), isolated from a smear-ripened cheese.</title>
        <authorList>
            <consortium name="US DOE Joint Genome Institute (JGI-PGF)"/>
            <person name="Walter F."/>
            <person name="Albersmeier A."/>
            <person name="Kalinowski J."/>
            <person name="Ruckert C."/>
        </authorList>
    </citation>
    <scope>NUCLEOTIDE SEQUENCE</scope>
    <source>
        <strain evidence="1">CGMCC 1.8885</strain>
    </source>
</reference>
<dbReference type="EMBL" id="BMMA01000019">
    <property type="protein sequence ID" value="GGI85996.1"/>
    <property type="molecule type" value="Genomic_DNA"/>
</dbReference>
<evidence type="ECO:0000313" key="2">
    <source>
        <dbReference type="EMBL" id="GGP30197.1"/>
    </source>
</evidence>
<reference evidence="1" key="4">
    <citation type="submission" date="2023-08" db="EMBL/GenBank/DDBJ databases">
        <authorList>
            <person name="Sun Q."/>
            <person name="Zhou Y."/>
        </authorList>
    </citation>
    <scope>NUCLEOTIDE SEQUENCE</scope>
    <source>
        <strain evidence="2">CGMCC 1.8884</strain>
        <strain evidence="1">CGMCC 1.8885</strain>
    </source>
</reference>
<reference evidence="3" key="3">
    <citation type="journal article" date="2019" name="Int. J. Syst. Evol. Microbiol.">
        <title>The Global Catalogue of Microorganisms (GCM) 10K type strain sequencing project: providing services to taxonomists for standard genome sequencing and annotation.</title>
        <authorList>
            <consortium name="The Broad Institute Genomics Platform"/>
            <consortium name="The Broad Institute Genome Sequencing Center for Infectious Disease"/>
            <person name="Wu L."/>
            <person name="Ma J."/>
        </authorList>
    </citation>
    <scope>NUCLEOTIDE SEQUENCE [LARGE SCALE GENOMIC DNA]</scope>
    <source>
        <strain evidence="3">CGMCC 1.8884</strain>
    </source>
</reference>
<dbReference type="EMBL" id="BMLZ01000021">
    <property type="protein sequence ID" value="GGP30197.1"/>
    <property type="molecule type" value="Genomic_DNA"/>
</dbReference>
<evidence type="ECO:0000313" key="4">
    <source>
        <dbReference type="Proteomes" id="UP000652720"/>
    </source>
</evidence>
<evidence type="ECO:0000313" key="3">
    <source>
        <dbReference type="Proteomes" id="UP000630135"/>
    </source>
</evidence>
<reference evidence="2" key="1">
    <citation type="journal article" date="2014" name="Int. J. Syst. Evol. Microbiol.">
        <title>Complete genome of a new Firmicutes species belonging to the dominant human colonic microbiota ('Ruminococcus bicirculans') reveals two chromosomes and a selective capacity to utilize plant glucans.</title>
        <authorList>
            <consortium name="NISC Comparative Sequencing Program"/>
            <person name="Wegmann U."/>
            <person name="Louis P."/>
            <person name="Goesmann A."/>
            <person name="Henrissat B."/>
            <person name="Duncan S.H."/>
            <person name="Flint H.J."/>
        </authorList>
    </citation>
    <scope>NUCLEOTIDE SEQUENCE</scope>
    <source>
        <strain evidence="2">CGMCC 1.8884</strain>
    </source>
</reference>
<gene>
    <name evidence="2" type="ORF">GCM10008021_18480</name>
    <name evidence="1" type="ORF">GCM10010914_20530</name>
</gene>
<keyword evidence="3" id="KW-1185">Reference proteome</keyword>
<dbReference type="Proteomes" id="UP000630135">
    <property type="component" value="Unassembled WGS sequence"/>
</dbReference>